<dbReference type="Gene3D" id="1.25.40.20">
    <property type="entry name" value="Ankyrin repeat-containing domain"/>
    <property type="match status" value="2"/>
</dbReference>
<reference evidence="6" key="1">
    <citation type="submission" date="2015-07" db="EMBL/GenBank/DDBJ databases">
        <title>MeaNS - Measles Nucleotide Surveillance Program.</title>
        <authorList>
            <person name="Tran T."/>
            <person name="Druce J."/>
        </authorList>
    </citation>
    <scope>NUCLEOTIDE SEQUENCE</scope>
    <source>
        <strain evidence="6">UCB-OBI-ISO-001</strain>
        <tissue evidence="6">Gonad</tissue>
    </source>
</reference>
<evidence type="ECO:0000256" key="2">
    <source>
        <dbReference type="ARBA" id="ARBA00023043"/>
    </source>
</evidence>
<dbReference type="AlphaFoldDB" id="A0A0L8I142"/>
<feature type="domain" description="SOCS box" evidence="5">
    <location>
        <begin position="395"/>
        <end position="434"/>
    </location>
</feature>
<keyword evidence="2 3" id="KW-0040">ANK repeat</keyword>
<feature type="compositionally biased region" description="Polar residues" evidence="4">
    <location>
        <begin position="24"/>
        <end position="51"/>
    </location>
</feature>
<dbReference type="Pfam" id="PF12796">
    <property type="entry name" value="Ank_2"/>
    <property type="match status" value="1"/>
</dbReference>
<dbReference type="KEGG" id="obi:106867343"/>
<dbReference type="PROSITE" id="PS50088">
    <property type="entry name" value="ANK_REPEAT"/>
    <property type="match status" value="4"/>
</dbReference>
<dbReference type="OMA" id="GHIDICC"/>
<evidence type="ECO:0000313" key="6">
    <source>
        <dbReference type="EMBL" id="KOF95218.1"/>
    </source>
</evidence>
<feature type="region of interest" description="Disordered" evidence="4">
    <location>
        <begin position="1"/>
        <end position="53"/>
    </location>
</feature>
<proteinExistence type="predicted"/>
<dbReference type="Pfam" id="PF00023">
    <property type="entry name" value="Ank"/>
    <property type="match status" value="2"/>
</dbReference>
<feature type="repeat" description="ANK" evidence="3">
    <location>
        <begin position="168"/>
        <end position="200"/>
    </location>
</feature>
<organism evidence="6">
    <name type="scientific">Octopus bimaculoides</name>
    <name type="common">California two-spotted octopus</name>
    <dbReference type="NCBI Taxonomy" id="37653"/>
    <lineage>
        <taxon>Eukaryota</taxon>
        <taxon>Metazoa</taxon>
        <taxon>Spiralia</taxon>
        <taxon>Lophotrochozoa</taxon>
        <taxon>Mollusca</taxon>
        <taxon>Cephalopoda</taxon>
        <taxon>Coleoidea</taxon>
        <taxon>Octopodiformes</taxon>
        <taxon>Octopoda</taxon>
        <taxon>Incirrata</taxon>
        <taxon>Octopodidae</taxon>
        <taxon>Octopus</taxon>
    </lineage>
</organism>
<keyword evidence="1" id="KW-0677">Repeat</keyword>
<feature type="compositionally biased region" description="Pro residues" evidence="4">
    <location>
        <begin position="9"/>
        <end position="20"/>
    </location>
</feature>
<dbReference type="PROSITE" id="PS50297">
    <property type="entry name" value="ANK_REP_REGION"/>
    <property type="match status" value="3"/>
</dbReference>
<evidence type="ECO:0000256" key="1">
    <source>
        <dbReference type="ARBA" id="ARBA00022737"/>
    </source>
</evidence>
<sequence>MANPYSMIPQPPPPPPPPLPASYYNGNQVQCSPSFSSISDGDNNQDTSSKPKVSCFKTHSSKCKQKEMQFHLVGAIESGNLVQVQKLVNNGVNIDCIILLVKTPLIHAMEQGQEHIASFLISSGANTNKAERNAWFRHPLHTAVFKNMYNIVLKLLVYGAVIEAQDGNGMTPLTYSAIYGNSEITKLLISYGANLNHEDFVNRIALHFAAERNLLDIADALIRLGSNIDHQDKYGWSPLFGAVMYNHIEMVQLLLSRRANVHLLDYGGDGIMHLACSRFRREKVFVVLSTSEDLYKRKRRIPTLSFQNLCVKFRGSNIDIIHCLIDAGASVRLCNYEGLTPLDLCKEQNVMKSLVSVGSPIDPGWIQSATLCSESGENTEIITWLLEQFQLQQRLIFACKVAIRRYLSFTGCISAAIQKLPLPNAMKDFLQQVY</sequence>
<dbReference type="EMBL" id="KQ416779">
    <property type="protein sequence ID" value="KOF95218.1"/>
    <property type="molecule type" value="Genomic_DNA"/>
</dbReference>
<dbReference type="STRING" id="37653.A0A0L8I142"/>
<dbReference type="Pfam" id="PF07525">
    <property type="entry name" value="SOCS_box"/>
    <property type="match status" value="1"/>
</dbReference>
<gene>
    <name evidence="6" type="ORF">OCBIM_22039100mg</name>
</gene>
<dbReference type="PANTHER" id="PTHR24171">
    <property type="entry name" value="ANKYRIN REPEAT DOMAIN-CONTAINING PROTEIN 39-RELATED"/>
    <property type="match status" value="1"/>
</dbReference>
<dbReference type="InterPro" id="IPR036770">
    <property type="entry name" value="Ankyrin_rpt-contain_sf"/>
</dbReference>
<feature type="repeat" description="ANK" evidence="3">
    <location>
        <begin position="234"/>
        <end position="266"/>
    </location>
</feature>
<name>A0A0L8I142_OCTBM</name>
<dbReference type="InterPro" id="IPR001496">
    <property type="entry name" value="SOCS_box"/>
</dbReference>
<protein>
    <recommendedName>
        <fullName evidence="5">SOCS box domain-containing protein</fullName>
    </recommendedName>
</protein>
<evidence type="ECO:0000256" key="4">
    <source>
        <dbReference type="SAM" id="MobiDB-lite"/>
    </source>
</evidence>
<dbReference type="OrthoDB" id="6120662at2759"/>
<dbReference type="SUPFAM" id="SSF48403">
    <property type="entry name" value="Ankyrin repeat"/>
    <property type="match status" value="1"/>
</dbReference>
<dbReference type="SMART" id="SM00248">
    <property type="entry name" value="ANK"/>
    <property type="match status" value="8"/>
</dbReference>
<feature type="repeat" description="ANK" evidence="3">
    <location>
        <begin position="100"/>
        <end position="132"/>
    </location>
</feature>
<dbReference type="InterPro" id="IPR002110">
    <property type="entry name" value="Ankyrin_rpt"/>
</dbReference>
<dbReference type="PANTHER" id="PTHR24171:SF9">
    <property type="entry name" value="ANKYRIN REPEAT DOMAIN-CONTAINING PROTEIN 39"/>
    <property type="match status" value="1"/>
</dbReference>
<evidence type="ECO:0000256" key="3">
    <source>
        <dbReference type="PROSITE-ProRule" id="PRU00023"/>
    </source>
</evidence>
<dbReference type="Gene3D" id="1.10.750.20">
    <property type="entry name" value="SOCS box"/>
    <property type="match status" value="1"/>
</dbReference>
<evidence type="ECO:0000259" key="5">
    <source>
        <dbReference type="PROSITE" id="PS50225"/>
    </source>
</evidence>
<accession>A0A0L8I142</accession>
<feature type="repeat" description="ANK" evidence="3">
    <location>
        <begin position="201"/>
        <end position="233"/>
    </location>
</feature>
<dbReference type="PROSITE" id="PS50225">
    <property type="entry name" value="SOCS"/>
    <property type="match status" value="1"/>
</dbReference>